<sequence length="188" mass="21456">MRTKTIDMCDRAFQVIDEGDIDVERSVLGRPTLITRRHHRDTPRLGDLDDFTIGVDADSGLNQRFERFRYEIILSRSMYQQSLCCVADARPLNLGVDDDWDCLLLVSARIEVDMTDASTGLDRGDLCFFDDGANEITASTWDDEIDKASSMEKGTDRISVIAWDQCDEICAQPRLFGRFPHQRDQDLI</sequence>
<evidence type="ECO:0000313" key="1">
    <source>
        <dbReference type="EMBL" id="CAB4574115.1"/>
    </source>
</evidence>
<name>A0A6J6EFR1_9ZZZZ</name>
<gene>
    <name evidence="1" type="ORF">UFOPK1650_00879</name>
</gene>
<proteinExistence type="predicted"/>
<dbReference type="EMBL" id="CAEZTJ010000143">
    <property type="protein sequence ID" value="CAB4574115.1"/>
    <property type="molecule type" value="Genomic_DNA"/>
</dbReference>
<organism evidence="1">
    <name type="scientific">freshwater metagenome</name>
    <dbReference type="NCBI Taxonomy" id="449393"/>
    <lineage>
        <taxon>unclassified sequences</taxon>
        <taxon>metagenomes</taxon>
        <taxon>ecological metagenomes</taxon>
    </lineage>
</organism>
<protein>
    <submittedName>
        <fullName evidence="1">Unannotated protein</fullName>
    </submittedName>
</protein>
<accession>A0A6J6EFR1</accession>
<dbReference type="AlphaFoldDB" id="A0A6J6EFR1"/>
<reference evidence="1" key="1">
    <citation type="submission" date="2020-05" db="EMBL/GenBank/DDBJ databases">
        <authorList>
            <person name="Chiriac C."/>
            <person name="Salcher M."/>
            <person name="Ghai R."/>
            <person name="Kavagutti S V."/>
        </authorList>
    </citation>
    <scope>NUCLEOTIDE SEQUENCE</scope>
</reference>